<dbReference type="InterPro" id="IPR023214">
    <property type="entry name" value="HAD_sf"/>
</dbReference>
<protein>
    <submittedName>
        <fullName evidence="1">HAD family phosphatase</fullName>
    </submittedName>
</protein>
<gene>
    <name evidence="1" type="ORF">ABIH81_04920</name>
</gene>
<organism evidence="1">
    <name type="scientific">Micromonospora sp. HUAS YX12</name>
    <dbReference type="NCBI Taxonomy" id="3156396"/>
    <lineage>
        <taxon>Bacteria</taxon>
        <taxon>Bacillati</taxon>
        <taxon>Actinomycetota</taxon>
        <taxon>Actinomycetes</taxon>
        <taxon>Micromonosporales</taxon>
        <taxon>Micromonosporaceae</taxon>
        <taxon>Micromonospora</taxon>
    </lineage>
</organism>
<dbReference type="InterPro" id="IPR050155">
    <property type="entry name" value="HAD-like_hydrolase_sf"/>
</dbReference>
<dbReference type="AlphaFoldDB" id="A0AAU7R370"/>
<dbReference type="Pfam" id="PF00702">
    <property type="entry name" value="Hydrolase"/>
    <property type="match status" value="1"/>
</dbReference>
<dbReference type="Gene3D" id="1.10.150.240">
    <property type="entry name" value="Putative phosphatase, domain 2"/>
    <property type="match status" value="1"/>
</dbReference>
<dbReference type="SFLD" id="SFLDG01129">
    <property type="entry name" value="C1.5:_HAD__Beta-PGM__Phosphata"/>
    <property type="match status" value="1"/>
</dbReference>
<dbReference type="NCBIfam" id="TIGR01509">
    <property type="entry name" value="HAD-SF-IA-v3"/>
    <property type="match status" value="1"/>
</dbReference>
<accession>A0AAU7R370</accession>
<dbReference type="Gene3D" id="3.40.50.1000">
    <property type="entry name" value="HAD superfamily/HAD-like"/>
    <property type="match status" value="1"/>
</dbReference>
<dbReference type="EMBL" id="CP157974">
    <property type="protein sequence ID" value="XBT82838.1"/>
    <property type="molecule type" value="Genomic_DNA"/>
</dbReference>
<evidence type="ECO:0000313" key="1">
    <source>
        <dbReference type="EMBL" id="XBT82838.1"/>
    </source>
</evidence>
<proteinExistence type="predicted"/>
<dbReference type="SUPFAM" id="SSF56784">
    <property type="entry name" value="HAD-like"/>
    <property type="match status" value="1"/>
</dbReference>
<dbReference type="SFLD" id="SFLDS00003">
    <property type="entry name" value="Haloacid_Dehalogenase"/>
    <property type="match status" value="1"/>
</dbReference>
<dbReference type="GO" id="GO:0008967">
    <property type="term" value="F:phosphoglycolate phosphatase activity"/>
    <property type="evidence" value="ECO:0007669"/>
    <property type="project" value="TreeGrafter"/>
</dbReference>
<sequence length="216" mass="22478">MSGTPGASRFAGGVIFDLDGTLVDSWALHRDCLRAVAVNVHGIPASAAEIAAAQRPTDRATLAALVGPDHLAEAELIYRRVLRERLTTTAVAPMPYAAEAVRRLRRDGRPVGVCTGRSRSDAEALIRASGLTVDVTVAREDAARPKPAADGLTLAMARLGLTADRTVYVGDTAADASQGAGAGARTLVLSRLPAAHGAEWLRSLADLPAALDGRSR</sequence>
<dbReference type="GO" id="GO:0006281">
    <property type="term" value="P:DNA repair"/>
    <property type="evidence" value="ECO:0007669"/>
    <property type="project" value="TreeGrafter"/>
</dbReference>
<name>A0AAU7R370_9ACTN</name>
<dbReference type="InterPro" id="IPR023198">
    <property type="entry name" value="PGP-like_dom2"/>
</dbReference>
<dbReference type="InterPro" id="IPR006439">
    <property type="entry name" value="HAD-SF_hydro_IA"/>
</dbReference>
<dbReference type="InterPro" id="IPR036412">
    <property type="entry name" value="HAD-like_sf"/>
</dbReference>
<dbReference type="PANTHER" id="PTHR43434:SF1">
    <property type="entry name" value="PHOSPHOGLYCOLATE PHOSPHATASE"/>
    <property type="match status" value="1"/>
</dbReference>
<dbReference type="RefSeq" id="WP_349879214.1">
    <property type="nucleotide sequence ID" value="NZ_CP157974.1"/>
</dbReference>
<dbReference type="CDD" id="cd07505">
    <property type="entry name" value="HAD_BPGM-like"/>
    <property type="match status" value="1"/>
</dbReference>
<dbReference type="PANTHER" id="PTHR43434">
    <property type="entry name" value="PHOSPHOGLYCOLATE PHOSPHATASE"/>
    <property type="match status" value="1"/>
</dbReference>
<reference evidence="1" key="1">
    <citation type="submission" date="2024-06" db="EMBL/GenBank/DDBJ databases">
        <title>Micromonospora sp. strain HUAS YX12 genome sequences.</title>
        <authorList>
            <person name="Mo P."/>
        </authorList>
    </citation>
    <scope>NUCLEOTIDE SEQUENCE</scope>
    <source>
        <strain evidence="1">HUAS YX12</strain>
    </source>
</reference>